<comment type="caution">
    <text evidence="2">The sequence shown here is derived from an EMBL/GenBank/DDBJ whole genome shotgun (WGS) entry which is preliminary data.</text>
</comment>
<evidence type="ECO:0000256" key="1">
    <source>
        <dbReference type="SAM" id="MobiDB-lite"/>
    </source>
</evidence>
<accession>A0ABW7XBX9</accession>
<feature type="region of interest" description="Disordered" evidence="1">
    <location>
        <begin position="54"/>
        <end position="74"/>
    </location>
</feature>
<proteinExistence type="predicted"/>
<dbReference type="RefSeq" id="WP_397096014.1">
    <property type="nucleotide sequence ID" value="NZ_JBIRYO010000040.1"/>
</dbReference>
<reference evidence="2 3" key="1">
    <citation type="submission" date="2024-10" db="EMBL/GenBank/DDBJ databases">
        <title>The Natural Products Discovery Center: Release of the First 8490 Sequenced Strains for Exploring Actinobacteria Biosynthetic Diversity.</title>
        <authorList>
            <person name="Kalkreuter E."/>
            <person name="Kautsar S.A."/>
            <person name="Yang D."/>
            <person name="Bader C.D."/>
            <person name="Teijaro C.N."/>
            <person name="Fluegel L."/>
            <person name="Davis C.M."/>
            <person name="Simpson J.R."/>
            <person name="Lauterbach L."/>
            <person name="Steele A.D."/>
            <person name="Gui C."/>
            <person name="Meng S."/>
            <person name="Li G."/>
            <person name="Viehrig K."/>
            <person name="Ye F."/>
            <person name="Su P."/>
            <person name="Kiefer A.F."/>
            <person name="Nichols A."/>
            <person name="Cepeda A.J."/>
            <person name="Yan W."/>
            <person name="Fan B."/>
            <person name="Jiang Y."/>
            <person name="Adhikari A."/>
            <person name="Zheng C.-J."/>
            <person name="Schuster L."/>
            <person name="Cowan T.M."/>
            <person name="Smanski M.J."/>
            <person name="Chevrette M.G."/>
            <person name="De Carvalho L.P.S."/>
            <person name="Shen B."/>
        </authorList>
    </citation>
    <scope>NUCLEOTIDE SEQUENCE [LARGE SCALE GENOMIC DNA]</scope>
    <source>
        <strain evidence="2 3">NPDC019275</strain>
    </source>
</reference>
<protein>
    <submittedName>
        <fullName evidence="2">Uncharacterized protein</fullName>
    </submittedName>
</protein>
<dbReference type="EMBL" id="JBIRYO010000040">
    <property type="protein sequence ID" value="MFI2478484.1"/>
    <property type="molecule type" value="Genomic_DNA"/>
</dbReference>
<organism evidence="2 3">
    <name type="scientific">Nocardia xishanensis</name>
    <dbReference type="NCBI Taxonomy" id="238964"/>
    <lineage>
        <taxon>Bacteria</taxon>
        <taxon>Bacillati</taxon>
        <taxon>Actinomycetota</taxon>
        <taxon>Actinomycetes</taxon>
        <taxon>Mycobacteriales</taxon>
        <taxon>Nocardiaceae</taxon>
        <taxon>Nocardia</taxon>
    </lineage>
</organism>
<name>A0ABW7XBX9_9NOCA</name>
<feature type="region of interest" description="Disordered" evidence="1">
    <location>
        <begin position="89"/>
        <end position="116"/>
    </location>
</feature>
<evidence type="ECO:0000313" key="3">
    <source>
        <dbReference type="Proteomes" id="UP001611415"/>
    </source>
</evidence>
<evidence type="ECO:0000313" key="2">
    <source>
        <dbReference type="EMBL" id="MFI2478484.1"/>
    </source>
</evidence>
<sequence>MNEAQARILLCGELPALRDLARAGGWSAELSNALQALNNGGTALEVLAQLDPDLAQDSGDRGPTPHLLPGIDNSPLTGDYACPDDWCDRRAGRNADRTPPQCALRQRPMRFTSSRG</sequence>
<keyword evidence="3" id="KW-1185">Reference proteome</keyword>
<gene>
    <name evidence="2" type="ORF">ACH49W_34455</name>
</gene>
<dbReference type="Proteomes" id="UP001611415">
    <property type="component" value="Unassembled WGS sequence"/>
</dbReference>